<comment type="caution">
    <text evidence="2">The sequence shown here is derived from an EMBL/GenBank/DDBJ whole genome shotgun (WGS) entry which is preliminary data.</text>
</comment>
<dbReference type="OrthoDB" id="120660at2"/>
<evidence type="ECO:0000259" key="1">
    <source>
        <dbReference type="Pfam" id="PF09348"/>
    </source>
</evidence>
<dbReference type="Proteomes" id="UP000292346">
    <property type="component" value="Unassembled WGS sequence"/>
</dbReference>
<dbReference type="PANTHER" id="PTHR34202">
    <property type="entry name" value="UPF0548 PROTEIN"/>
    <property type="match status" value="1"/>
</dbReference>
<proteinExistence type="predicted"/>
<keyword evidence="3" id="KW-1185">Reference proteome</keyword>
<dbReference type="Pfam" id="PF09348">
    <property type="entry name" value="DUF1990"/>
    <property type="match status" value="1"/>
</dbReference>
<accession>A0A4R0HM55</accession>
<dbReference type="AlphaFoldDB" id="A0A4R0HM55"/>
<protein>
    <submittedName>
        <fullName evidence="2">DUF1990 domain-containing protein</fullName>
    </submittedName>
</protein>
<name>A0A4R0HM55_9ACTN</name>
<dbReference type="EMBL" id="SJJZ01000002">
    <property type="protein sequence ID" value="TCC08829.1"/>
    <property type="molecule type" value="Genomic_DNA"/>
</dbReference>
<feature type="domain" description="DUF1990" evidence="1">
    <location>
        <begin position="2"/>
        <end position="166"/>
    </location>
</feature>
<evidence type="ECO:0000313" key="2">
    <source>
        <dbReference type="EMBL" id="TCC08829.1"/>
    </source>
</evidence>
<dbReference type="InterPro" id="IPR014457">
    <property type="entry name" value="UCP010260"/>
</dbReference>
<reference evidence="2 3" key="1">
    <citation type="submission" date="2019-02" db="EMBL/GenBank/DDBJ databases">
        <title>Kribbella capetownensis sp. nov. and Kribbella speibonae sp. nov., isolated from soil.</title>
        <authorList>
            <person name="Curtis S.M."/>
            <person name="Norton I."/>
            <person name="Everest G.J."/>
            <person name="Meyers P.R."/>
        </authorList>
    </citation>
    <scope>NUCLEOTIDE SEQUENCE [LARGE SCALE GENOMIC DNA]</scope>
    <source>
        <strain evidence="2 3">KCTC 29219</strain>
    </source>
</reference>
<dbReference type="InterPro" id="IPR018960">
    <property type="entry name" value="DUF1990"/>
</dbReference>
<organism evidence="2 3">
    <name type="scientific">Kribbella soli</name>
    <dbReference type="NCBI Taxonomy" id="1124743"/>
    <lineage>
        <taxon>Bacteria</taxon>
        <taxon>Bacillati</taxon>
        <taxon>Actinomycetota</taxon>
        <taxon>Actinomycetes</taxon>
        <taxon>Propionibacteriales</taxon>
        <taxon>Kribbellaceae</taxon>
        <taxon>Kribbella</taxon>
    </lineage>
</organism>
<dbReference type="PANTHER" id="PTHR34202:SF1">
    <property type="entry name" value="UPF0548 PROTEIN"/>
    <property type="match status" value="1"/>
</dbReference>
<dbReference type="RefSeq" id="WP_131340637.1">
    <property type="nucleotide sequence ID" value="NZ_SJJZ01000002.1"/>
</dbReference>
<gene>
    <name evidence="2" type="ORF">E0H45_20115</name>
</gene>
<dbReference type="PIRSF" id="PIRSF010260">
    <property type="entry name" value="UCP010260"/>
    <property type="match status" value="1"/>
</dbReference>
<evidence type="ECO:0000313" key="3">
    <source>
        <dbReference type="Proteomes" id="UP000292346"/>
    </source>
</evidence>
<sequence length="169" mass="18728">MTYSAVGATCVSDRVWTAAPVGYRRFERTTCIGQGVECWDVAAAAMGRWTIKTRSGFSVQPSIGGEPAVREDQDYTLLAALGPCTLREPVRVVAVVARPDRRGFAYGTRQGHPVSGEEAFVVHRSPDGAVWLTIRSMTRPGRGAWRLAFPAVLVAQRWYRRRYQRALVS</sequence>